<gene>
    <name evidence="1" type="ORF">ACFQ45_04235</name>
</gene>
<sequence>MLTSQTLIEQLNTQPETVAFQDVIAVIDNEYTFTPTAFTNGEQKNDANENNGSCKILSFAKLNQLSSESTLHLFGDFYRKDVLEHPTATDHQNIRQFILNGWNGVAFEGQALTVK</sequence>
<comment type="caution">
    <text evidence="1">The sequence shown here is derived from an EMBL/GenBank/DDBJ whole genome shotgun (WGS) entry which is preliminary data.</text>
</comment>
<name>A0ABW4AYC3_9GAMM</name>
<dbReference type="InterPro" id="IPR038604">
    <property type="entry name" value="HopJ_sf"/>
</dbReference>
<dbReference type="InterPro" id="IPR014984">
    <property type="entry name" value="HopJ"/>
</dbReference>
<evidence type="ECO:0000313" key="1">
    <source>
        <dbReference type="EMBL" id="MFD1382559.1"/>
    </source>
</evidence>
<proteinExistence type="predicted"/>
<dbReference type="Proteomes" id="UP001597059">
    <property type="component" value="Unassembled WGS sequence"/>
</dbReference>
<organism evidence="1 2">
    <name type="scientific">Rhodanobacter aciditrophus</name>
    <dbReference type="NCBI Taxonomy" id="1623218"/>
    <lineage>
        <taxon>Bacteria</taxon>
        <taxon>Pseudomonadati</taxon>
        <taxon>Pseudomonadota</taxon>
        <taxon>Gammaproteobacteria</taxon>
        <taxon>Lysobacterales</taxon>
        <taxon>Rhodanobacteraceae</taxon>
        <taxon>Rhodanobacter</taxon>
    </lineage>
</organism>
<dbReference type="EMBL" id="JBHTMN010000004">
    <property type="protein sequence ID" value="MFD1382559.1"/>
    <property type="molecule type" value="Genomic_DNA"/>
</dbReference>
<reference evidence="2" key="1">
    <citation type="journal article" date="2019" name="Int. J. Syst. Evol. Microbiol.">
        <title>The Global Catalogue of Microorganisms (GCM) 10K type strain sequencing project: providing services to taxonomists for standard genome sequencing and annotation.</title>
        <authorList>
            <consortium name="The Broad Institute Genomics Platform"/>
            <consortium name="The Broad Institute Genome Sequencing Center for Infectious Disease"/>
            <person name="Wu L."/>
            <person name="Ma J."/>
        </authorList>
    </citation>
    <scope>NUCLEOTIDE SEQUENCE [LARGE SCALE GENOMIC DNA]</scope>
    <source>
        <strain evidence="2">JCM 30774</strain>
    </source>
</reference>
<protein>
    <submittedName>
        <fullName evidence="1">HopJ type III effector protein</fullName>
    </submittedName>
</protein>
<evidence type="ECO:0000313" key="2">
    <source>
        <dbReference type="Proteomes" id="UP001597059"/>
    </source>
</evidence>
<dbReference type="Gene3D" id="3.20.160.10">
    <property type="entry name" value="vpa0580 domain like"/>
    <property type="match status" value="1"/>
</dbReference>
<accession>A0ABW4AYC3</accession>
<dbReference type="Pfam" id="PF08888">
    <property type="entry name" value="HopJ"/>
    <property type="match status" value="1"/>
</dbReference>
<dbReference type="RefSeq" id="WP_377365651.1">
    <property type="nucleotide sequence ID" value="NZ_JBHTMN010000004.1"/>
</dbReference>
<keyword evidence="2" id="KW-1185">Reference proteome</keyword>